<reference evidence="1 2" key="1">
    <citation type="submission" date="2023-03" db="EMBL/GenBank/DDBJ databases">
        <title>High recombination rates correlate with genetic variation in Cardiocondyla obscurior ants.</title>
        <authorList>
            <person name="Errbii M."/>
        </authorList>
    </citation>
    <scope>NUCLEOTIDE SEQUENCE [LARGE SCALE GENOMIC DNA]</scope>
    <source>
        <strain evidence="1">Alpha-2009</strain>
        <tissue evidence="1">Whole body</tissue>
    </source>
</reference>
<dbReference type="Proteomes" id="UP001430953">
    <property type="component" value="Unassembled WGS sequence"/>
</dbReference>
<proteinExistence type="predicted"/>
<protein>
    <submittedName>
        <fullName evidence="1">Uncharacterized protein</fullName>
    </submittedName>
</protein>
<dbReference type="EMBL" id="JADYXP020000001">
    <property type="protein sequence ID" value="KAL0133214.1"/>
    <property type="molecule type" value="Genomic_DNA"/>
</dbReference>
<accession>A0AAW2H0Z2</accession>
<organism evidence="1 2">
    <name type="scientific">Cardiocondyla obscurior</name>
    <dbReference type="NCBI Taxonomy" id="286306"/>
    <lineage>
        <taxon>Eukaryota</taxon>
        <taxon>Metazoa</taxon>
        <taxon>Ecdysozoa</taxon>
        <taxon>Arthropoda</taxon>
        <taxon>Hexapoda</taxon>
        <taxon>Insecta</taxon>
        <taxon>Pterygota</taxon>
        <taxon>Neoptera</taxon>
        <taxon>Endopterygota</taxon>
        <taxon>Hymenoptera</taxon>
        <taxon>Apocrita</taxon>
        <taxon>Aculeata</taxon>
        <taxon>Formicoidea</taxon>
        <taxon>Formicidae</taxon>
        <taxon>Myrmicinae</taxon>
        <taxon>Cardiocondyla</taxon>
    </lineage>
</organism>
<sequence>MQPRKLYHQRIIVITQRGVSRVKQQRNAVVLLLPLREERVREREKGGRSENLAMRVTRFGGPIYLCTIGYRSRFYHGDRKRSWLSCYRAPTFDEAALNSRAQLPSVVRSVSSDFYLNSDIINCNGCLVSFRLTRKNGLTYERRL</sequence>
<comment type="caution">
    <text evidence="1">The sequence shown here is derived from an EMBL/GenBank/DDBJ whole genome shotgun (WGS) entry which is preliminary data.</text>
</comment>
<dbReference type="AlphaFoldDB" id="A0AAW2H0Z2"/>
<evidence type="ECO:0000313" key="2">
    <source>
        <dbReference type="Proteomes" id="UP001430953"/>
    </source>
</evidence>
<evidence type="ECO:0000313" key="1">
    <source>
        <dbReference type="EMBL" id="KAL0133214.1"/>
    </source>
</evidence>
<name>A0AAW2H0Z2_9HYME</name>
<keyword evidence="2" id="KW-1185">Reference proteome</keyword>
<gene>
    <name evidence="1" type="ORF">PUN28_000761</name>
</gene>